<protein>
    <submittedName>
        <fullName evidence="1">Uncharacterized protein</fullName>
    </submittedName>
</protein>
<evidence type="ECO:0000313" key="1">
    <source>
        <dbReference type="EMBL" id="PRC94333.1"/>
    </source>
</evidence>
<dbReference type="EMBL" id="PUGF01000003">
    <property type="protein sequence ID" value="PRC94333.1"/>
    <property type="molecule type" value="Genomic_DNA"/>
</dbReference>
<proteinExistence type="predicted"/>
<comment type="caution">
    <text evidence="1">The sequence shown here is derived from an EMBL/GenBank/DDBJ whole genome shotgun (WGS) entry which is preliminary data.</text>
</comment>
<name>A0A2S9H321_9BURK</name>
<accession>A0A2S9H321</accession>
<dbReference type="AlphaFoldDB" id="A0A2S9H321"/>
<sequence length="91" mass="10385">MSSIKLFMPSGGEDGVIIAIRDDDVRVEFRGSPYSKWNVNESSPMYQLHSSLRRIDISQLHNGEIEVVTPWHPEWKIVSELFDTALQIGNI</sequence>
<dbReference type="RefSeq" id="WP_105530657.1">
    <property type="nucleotide sequence ID" value="NZ_PUGF01000003.1"/>
</dbReference>
<keyword evidence="2" id="KW-1185">Reference proteome</keyword>
<dbReference type="Proteomes" id="UP000237839">
    <property type="component" value="Unassembled WGS sequence"/>
</dbReference>
<gene>
    <name evidence="1" type="ORF">S2091_0954</name>
</gene>
<organism evidence="1 2">
    <name type="scientific">Solimicrobium silvestre</name>
    <dbReference type="NCBI Taxonomy" id="2099400"/>
    <lineage>
        <taxon>Bacteria</taxon>
        <taxon>Pseudomonadati</taxon>
        <taxon>Pseudomonadota</taxon>
        <taxon>Betaproteobacteria</taxon>
        <taxon>Burkholderiales</taxon>
        <taxon>Oxalobacteraceae</taxon>
        <taxon>Solimicrobium</taxon>
    </lineage>
</organism>
<reference evidence="1 2" key="1">
    <citation type="submission" date="2018-02" db="EMBL/GenBank/DDBJ databases">
        <title>Solimicrobium silvestre gen. nov., sp. nov., isolated from alpine forest soil.</title>
        <authorList>
            <person name="Margesin R."/>
            <person name="Albuquerque L."/>
            <person name="Zhang D.-C."/>
            <person name="Froufe H.J.C."/>
            <person name="Severino R."/>
            <person name="Roxo I."/>
            <person name="Egas C."/>
            <person name="Da Costa M.S."/>
        </authorList>
    </citation>
    <scope>NUCLEOTIDE SEQUENCE [LARGE SCALE GENOMIC DNA]</scope>
    <source>
        <strain evidence="1 2">S20-91</strain>
    </source>
</reference>
<evidence type="ECO:0000313" key="2">
    <source>
        <dbReference type="Proteomes" id="UP000237839"/>
    </source>
</evidence>